<keyword evidence="6" id="KW-1185">Reference proteome</keyword>
<dbReference type="VEuPathDB" id="AmoebaDB:NfTy_004790"/>
<dbReference type="InterPro" id="IPR001806">
    <property type="entry name" value="Small_GTPase"/>
</dbReference>
<dbReference type="SUPFAM" id="SSF52540">
    <property type="entry name" value="P-loop containing nucleoside triphosphate hydrolases"/>
    <property type="match status" value="1"/>
</dbReference>
<dbReference type="CDD" id="cd00157">
    <property type="entry name" value="Rho"/>
    <property type="match status" value="1"/>
</dbReference>
<reference evidence="5 6" key="1">
    <citation type="journal article" date="2019" name="Sci. Rep.">
        <title>Nanopore sequencing improves the draft genome of the human pathogenic amoeba Naegleria fowleri.</title>
        <authorList>
            <person name="Liechti N."/>
            <person name="Schurch N."/>
            <person name="Bruggmann R."/>
            <person name="Wittwer M."/>
        </authorList>
    </citation>
    <scope>NUCLEOTIDE SEQUENCE [LARGE SCALE GENOMIC DNA]</scope>
    <source>
        <strain evidence="5 6">ATCC 30894</strain>
    </source>
</reference>
<dbReference type="FunFam" id="3.40.50.300:FF:001179">
    <property type="entry name" value="Rho family GTPase"/>
    <property type="match status" value="1"/>
</dbReference>
<dbReference type="RefSeq" id="XP_044568735.1">
    <property type="nucleotide sequence ID" value="XM_044711736.1"/>
</dbReference>
<dbReference type="Proteomes" id="UP000444721">
    <property type="component" value="Unassembled WGS sequence"/>
</dbReference>
<evidence type="ECO:0000256" key="4">
    <source>
        <dbReference type="SAM" id="MobiDB-lite"/>
    </source>
</evidence>
<comment type="similarity">
    <text evidence="1">Belongs to the small GTPase superfamily. Rho family.</text>
</comment>
<dbReference type="InterPro" id="IPR005225">
    <property type="entry name" value="Small_GTP-bd"/>
</dbReference>
<evidence type="ECO:0000256" key="1">
    <source>
        <dbReference type="ARBA" id="ARBA00010142"/>
    </source>
</evidence>
<dbReference type="SMART" id="SM00174">
    <property type="entry name" value="RHO"/>
    <property type="match status" value="1"/>
</dbReference>
<dbReference type="PROSITE" id="PS51420">
    <property type="entry name" value="RHO"/>
    <property type="match status" value="1"/>
</dbReference>
<dbReference type="GeneID" id="68115155"/>
<evidence type="ECO:0000313" key="5">
    <source>
        <dbReference type="EMBL" id="KAF0984022.1"/>
    </source>
</evidence>
<dbReference type="Gene3D" id="3.40.50.300">
    <property type="entry name" value="P-loop containing nucleotide triphosphate hydrolases"/>
    <property type="match status" value="1"/>
</dbReference>
<dbReference type="GO" id="GO:0003924">
    <property type="term" value="F:GTPase activity"/>
    <property type="evidence" value="ECO:0007669"/>
    <property type="project" value="InterPro"/>
</dbReference>
<dbReference type="PRINTS" id="PR00449">
    <property type="entry name" value="RASTRNSFRMNG"/>
</dbReference>
<feature type="region of interest" description="Disordered" evidence="4">
    <location>
        <begin position="196"/>
        <end position="222"/>
    </location>
</feature>
<protein>
    <submittedName>
        <fullName evidence="5">Uncharacterized protein</fullName>
    </submittedName>
</protein>
<dbReference type="Pfam" id="PF00071">
    <property type="entry name" value="Ras"/>
    <property type="match status" value="1"/>
</dbReference>
<keyword evidence="2" id="KW-0547">Nucleotide-binding</keyword>
<dbReference type="AlphaFoldDB" id="A0A6A5CAK6"/>
<dbReference type="VEuPathDB" id="AmoebaDB:NF0037610"/>
<evidence type="ECO:0000256" key="2">
    <source>
        <dbReference type="ARBA" id="ARBA00022741"/>
    </source>
</evidence>
<dbReference type="InterPro" id="IPR003578">
    <property type="entry name" value="Small_GTPase_Rho"/>
</dbReference>
<sequence>MSQPRMESVKLMTVGDGAVGKTSLLMSYALDKFPEDYVPTVFDNYTCTMVYNKNIHVSLGLWDTAGQDDYEQMRPLAFPGTHVFLICFSLISRSSFENVESHWIKEIKTFSKDVPFVLCGTKLDCVSEPEILKKLEDNGEKPVTKEEGESLAKKLGAYAFCMCSGKTQQGITEVFKKASEAGLLYQGILQKSDLEGNSSNTTNKNATSTQNQNTGSRGDKNEGCCILM</sequence>
<gene>
    <name evidence="5" type="ORF">FDP41_007937</name>
</gene>
<dbReference type="GO" id="GO:0005525">
    <property type="term" value="F:GTP binding"/>
    <property type="evidence" value="ECO:0007669"/>
    <property type="project" value="UniProtKB-KW"/>
</dbReference>
<comment type="caution">
    <text evidence="5">The sequence shown here is derived from an EMBL/GenBank/DDBJ whole genome shotgun (WGS) entry which is preliminary data.</text>
</comment>
<dbReference type="SMART" id="SM00173">
    <property type="entry name" value="RAS"/>
    <property type="match status" value="1"/>
</dbReference>
<dbReference type="NCBIfam" id="TIGR00231">
    <property type="entry name" value="small_GTP"/>
    <property type="match status" value="1"/>
</dbReference>
<evidence type="ECO:0000256" key="3">
    <source>
        <dbReference type="ARBA" id="ARBA00023134"/>
    </source>
</evidence>
<name>A0A6A5CAK6_NAEFO</name>
<dbReference type="PROSITE" id="PS51421">
    <property type="entry name" value="RAS"/>
    <property type="match status" value="1"/>
</dbReference>
<dbReference type="OMA" id="MSQPRME"/>
<dbReference type="OrthoDB" id="10250319at2759"/>
<dbReference type="PANTHER" id="PTHR24072">
    <property type="entry name" value="RHO FAMILY GTPASE"/>
    <property type="match status" value="1"/>
</dbReference>
<evidence type="ECO:0000313" key="6">
    <source>
        <dbReference type="Proteomes" id="UP000444721"/>
    </source>
</evidence>
<dbReference type="InterPro" id="IPR027417">
    <property type="entry name" value="P-loop_NTPase"/>
</dbReference>
<dbReference type="PROSITE" id="PS51419">
    <property type="entry name" value="RAB"/>
    <property type="match status" value="1"/>
</dbReference>
<accession>A0A6A5CAK6</accession>
<proteinExistence type="inferred from homology"/>
<keyword evidence="3" id="KW-0342">GTP-binding</keyword>
<feature type="compositionally biased region" description="Low complexity" evidence="4">
    <location>
        <begin position="197"/>
        <end position="214"/>
    </location>
</feature>
<dbReference type="GO" id="GO:0007264">
    <property type="term" value="P:small GTPase-mediated signal transduction"/>
    <property type="evidence" value="ECO:0007669"/>
    <property type="project" value="InterPro"/>
</dbReference>
<dbReference type="VEuPathDB" id="AmoebaDB:FDP41_007937"/>
<dbReference type="SMART" id="SM00175">
    <property type="entry name" value="RAB"/>
    <property type="match status" value="1"/>
</dbReference>
<dbReference type="EMBL" id="VFQX01000004">
    <property type="protein sequence ID" value="KAF0984022.1"/>
    <property type="molecule type" value="Genomic_DNA"/>
</dbReference>
<organism evidence="5 6">
    <name type="scientific">Naegleria fowleri</name>
    <name type="common">Brain eating amoeba</name>
    <dbReference type="NCBI Taxonomy" id="5763"/>
    <lineage>
        <taxon>Eukaryota</taxon>
        <taxon>Discoba</taxon>
        <taxon>Heterolobosea</taxon>
        <taxon>Tetramitia</taxon>
        <taxon>Eutetramitia</taxon>
        <taxon>Vahlkampfiidae</taxon>
        <taxon>Naegleria</taxon>
    </lineage>
</organism>